<accession>H0EEM7</accession>
<feature type="transmembrane region" description="Helical" evidence="2">
    <location>
        <begin position="86"/>
        <end position="109"/>
    </location>
</feature>
<organism evidence="3 4">
    <name type="scientific">Glarea lozoyensis (strain ATCC 74030 / MF5533)</name>
    <dbReference type="NCBI Taxonomy" id="1104152"/>
    <lineage>
        <taxon>Eukaryota</taxon>
        <taxon>Fungi</taxon>
        <taxon>Dikarya</taxon>
        <taxon>Ascomycota</taxon>
        <taxon>Pezizomycotina</taxon>
        <taxon>Leotiomycetes</taxon>
        <taxon>Helotiales</taxon>
        <taxon>Helotiaceae</taxon>
        <taxon>Glarea</taxon>
    </lineage>
</organism>
<evidence type="ECO:0000313" key="4">
    <source>
        <dbReference type="Proteomes" id="UP000005446"/>
    </source>
</evidence>
<keyword evidence="2" id="KW-0472">Membrane</keyword>
<evidence type="ECO:0000256" key="2">
    <source>
        <dbReference type="SAM" id="Phobius"/>
    </source>
</evidence>
<feature type="compositionally biased region" description="Basic and acidic residues" evidence="1">
    <location>
        <begin position="14"/>
        <end position="28"/>
    </location>
</feature>
<sequence>MAVRPPYLYDAIKTEGPRSPYKEFDPKAVTRASQTPRAPRRKQEGPLVSFNQHPDSYLILPLQNTSGKYMNPKVKVWVKWTRIIQLVLRCLQVLCAGGLLAFMIIIRGLDDTTTWILRIVPGVALLHAVYGIYHLSRKASGRTPASSAGYIQIHKTQELTYQAASTSSVTQTDLPSSLTTLSIVARMLKARLQKESLTKRCRYQMPLLIAALVKTKMRLKADMSSQRSPSPEPELRDNFKARFYGDLKPATPPILVGAGGTNRQVSSGNDFLNQKGRFKKRDASGKIAEEGFAGSQGGWGTRFRKVSGI</sequence>
<dbReference type="AlphaFoldDB" id="H0EEM7"/>
<evidence type="ECO:0000313" key="3">
    <source>
        <dbReference type="EMBL" id="EHL02940.1"/>
    </source>
</evidence>
<feature type="region of interest" description="Disordered" evidence="1">
    <location>
        <begin position="14"/>
        <end position="46"/>
    </location>
</feature>
<dbReference type="HOGENOM" id="CLU_900324_0_0_1"/>
<protein>
    <submittedName>
        <fullName evidence="3">Uncharacterized protein</fullName>
    </submittedName>
</protein>
<keyword evidence="4" id="KW-1185">Reference proteome</keyword>
<comment type="caution">
    <text evidence="3">The sequence shown here is derived from an EMBL/GenBank/DDBJ whole genome shotgun (WGS) entry which is preliminary data.</text>
</comment>
<proteinExistence type="predicted"/>
<dbReference type="OrthoDB" id="5404940at2759"/>
<dbReference type="Proteomes" id="UP000005446">
    <property type="component" value="Unassembled WGS sequence"/>
</dbReference>
<keyword evidence="2" id="KW-1133">Transmembrane helix</keyword>
<feature type="transmembrane region" description="Helical" evidence="2">
    <location>
        <begin position="115"/>
        <end position="133"/>
    </location>
</feature>
<evidence type="ECO:0000256" key="1">
    <source>
        <dbReference type="SAM" id="MobiDB-lite"/>
    </source>
</evidence>
<dbReference type="EMBL" id="AGUE01000016">
    <property type="protein sequence ID" value="EHL02940.1"/>
    <property type="molecule type" value="Genomic_DNA"/>
</dbReference>
<dbReference type="InParanoid" id="H0EEM7"/>
<gene>
    <name evidence="3" type="ORF">M7I_0907</name>
</gene>
<reference evidence="3 4" key="1">
    <citation type="journal article" date="2012" name="Eukaryot. Cell">
        <title>Genome sequence of the fungus Glarea lozoyensis: the first genome sequence of a species from the Helotiaceae family.</title>
        <authorList>
            <person name="Youssar L."/>
            <person name="Gruening B.A."/>
            <person name="Erxleben A."/>
            <person name="Guenther S."/>
            <person name="Huettel W."/>
        </authorList>
    </citation>
    <scope>NUCLEOTIDE SEQUENCE [LARGE SCALE GENOMIC DNA]</scope>
    <source>
        <strain evidence="4">ATCC 74030 / MF5533</strain>
    </source>
</reference>
<name>H0EEM7_GLAL7</name>
<keyword evidence="2" id="KW-0812">Transmembrane</keyword>